<dbReference type="NCBIfam" id="TIGR02174">
    <property type="entry name" value="CXXU_selWTH"/>
    <property type="match status" value="1"/>
</dbReference>
<dbReference type="InParanoid" id="A0A540VBD8"/>
<reference evidence="2 3" key="1">
    <citation type="submission" date="2019-06" db="EMBL/GenBank/DDBJ databases">
        <title>Genome sequence of Litorilinea aerophila BAA-2444.</title>
        <authorList>
            <person name="Maclea K.S."/>
            <person name="Maurais E.G."/>
            <person name="Iannazzi L.C."/>
        </authorList>
    </citation>
    <scope>NUCLEOTIDE SEQUENCE [LARGE SCALE GENOMIC DNA]</scope>
    <source>
        <strain evidence="2 3">ATCC BAA-2444</strain>
    </source>
</reference>
<name>A0A540VBD8_9CHLR</name>
<proteinExistence type="predicted"/>
<dbReference type="OrthoDB" id="9811366at2"/>
<evidence type="ECO:0000313" key="2">
    <source>
        <dbReference type="EMBL" id="TQE94078.1"/>
    </source>
</evidence>
<protein>
    <submittedName>
        <fullName evidence="2">SelT/SelW/SelH family protein</fullName>
    </submittedName>
</protein>
<accession>A0A540VBD8</accession>
<keyword evidence="3" id="KW-1185">Reference proteome</keyword>
<evidence type="ECO:0000256" key="1">
    <source>
        <dbReference type="ARBA" id="ARBA00023284"/>
    </source>
</evidence>
<gene>
    <name evidence="2" type="ORF">FKZ61_18490</name>
</gene>
<dbReference type="EMBL" id="VIGC01000028">
    <property type="protein sequence ID" value="TQE94078.1"/>
    <property type="molecule type" value="Genomic_DNA"/>
</dbReference>
<sequence>MMAEMLEKYTPVIEQFTLIPSSGGRFEVTVDDRLIYSKKATGRHAEEGEVARLFEEATGVKPMPRE</sequence>
<dbReference type="InterPro" id="IPR011893">
    <property type="entry name" value="Selenoprotein_Rdx-typ"/>
</dbReference>
<organism evidence="2 3">
    <name type="scientific">Litorilinea aerophila</name>
    <dbReference type="NCBI Taxonomy" id="1204385"/>
    <lineage>
        <taxon>Bacteria</taxon>
        <taxon>Bacillati</taxon>
        <taxon>Chloroflexota</taxon>
        <taxon>Caldilineae</taxon>
        <taxon>Caldilineales</taxon>
        <taxon>Caldilineaceae</taxon>
        <taxon>Litorilinea</taxon>
    </lineage>
</organism>
<dbReference type="Pfam" id="PF10262">
    <property type="entry name" value="Rdx"/>
    <property type="match status" value="1"/>
</dbReference>
<keyword evidence="1" id="KW-0676">Redox-active center</keyword>
<comment type="caution">
    <text evidence="2">The sequence shown here is derived from an EMBL/GenBank/DDBJ whole genome shotgun (WGS) entry which is preliminary data.</text>
</comment>
<dbReference type="Proteomes" id="UP000317371">
    <property type="component" value="Unassembled WGS sequence"/>
</dbReference>
<dbReference type="SUPFAM" id="SSF52833">
    <property type="entry name" value="Thioredoxin-like"/>
    <property type="match status" value="1"/>
</dbReference>
<dbReference type="InterPro" id="IPR036249">
    <property type="entry name" value="Thioredoxin-like_sf"/>
</dbReference>
<dbReference type="AlphaFoldDB" id="A0A540VBD8"/>
<evidence type="ECO:0000313" key="3">
    <source>
        <dbReference type="Proteomes" id="UP000317371"/>
    </source>
</evidence>
<dbReference type="Gene3D" id="3.40.30.10">
    <property type="entry name" value="Glutaredoxin"/>
    <property type="match status" value="1"/>
</dbReference>